<dbReference type="EMBL" id="DF967972">
    <property type="protein sequence ID" value="GAP12527.1"/>
    <property type="molecule type" value="Genomic_DNA"/>
</dbReference>
<dbReference type="AlphaFoldDB" id="A0A0S7B5V0"/>
<proteinExistence type="predicted"/>
<dbReference type="RefSeq" id="WP_075071941.1">
    <property type="nucleotide sequence ID" value="NZ_DF967972.1"/>
</dbReference>
<sequence length="186" mass="20403">MTTAFGHCWNLTYQVDPPTFSNAGDFVLQKTLADVIPSPLPLPVTGAYLLHPGGGDYELLAALTQSAYGLDGAALPELRLHMRRYFLTVESHPLLDSSWMCFVDGAPVSACLIARPRGSDTPRIFDLMTARPWQGKGLAMTLLQKSLHALVEKGYTALRVGCPIQEKSLLQRLEQFGFTAIHSELC</sequence>
<protein>
    <submittedName>
        <fullName evidence="2">Predicted acetyltransferase</fullName>
    </submittedName>
</protein>
<reference evidence="2" key="1">
    <citation type="submission" date="2015-07" db="EMBL/GenBank/DDBJ databases">
        <title>Draft Genome Sequences of Anaerolinea thermolimosa IMO-1, Bellilinea caldifistulae GOMI-1, Leptolinea tardivitalis YMTK-2, Levilinea saccharolytica KIBI-1,Longilinea arvoryzae KOME-1, Previously Described as Members of the Anaerolineaceae (Chloroflexi).</title>
        <authorList>
            <person name="Sekiguchi Y."/>
            <person name="Ohashi A."/>
            <person name="Matsuura N."/>
            <person name="Tourlousse M.D."/>
        </authorList>
    </citation>
    <scope>NUCLEOTIDE SEQUENCE [LARGE SCALE GENOMIC DNA]</scope>
    <source>
        <strain evidence="2">KOME-1</strain>
    </source>
</reference>
<gene>
    <name evidence="2" type="ORF">LARV_00263</name>
</gene>
<dbReference type="Pfam" id="PF00583">
    <property type="entry name" value="Acetyltransf_1"/>
    <property type="match status" value="1"/>
</dbReference>
<dbReference type="PROSITE" id="PS51186">
    <property type="entry name" value="GNAT"/>
    <property type="match status" value="1"/>
</dbReference>
<dbReference type="GO" id="GO:0016747">
    <property type="term" value="F:acyltransferase activity, transferring groups other than amino-acyl groups"/>
    <property type="evidence" value="ECO:0007669"/>
    <property type="project" value="InterPro"/>
</dbReference>
<name>A0A0S7B5V0_9CHLR</name>
<evidence type="ECO:0000259" key="1">
    <source>
        <dbReference type="PROSITE" id="PS51186"/>
    </source>
</evidence>
<dbReference type="CDD" id="cd04301">
    <property type="entry name" value="NAT_SF"/>
    <property type="match status" value="1"/>
</dbReference>
<keyword evidence="2" id="KW-0808">Transferase</keyword>
<evidence type="ECO:0000313" key="2">
    <source>
        <dbReference type="EMBL" id="GAP12527.1"/>
    </source>
</evidence>
<evidence type="ECO:0000313" key="3">
    <source>
        <dbReference type="Proteomes" id="UP000055060"/>
    </source>
</evidence>
<dbReference type="SUPFAM" id="SSF55729">
    <property type="entry name" value="Acyl-CoA N-acyltransferases (Nat)"/>
    <property type="match status" value="1"/>
</dbReference>
<dbReference type="STRING" id="360412.LARV_00263"/>
<dbReference type="Gene3D" id="3.40.630.30">
    <property type="match status" value="1"/>
</dbReference>
<dbReference type="InterPro" id="IPR000182">
    <property type="entry name" value="GNAT_dom"/>
</dbReference>
<dbReference type="InterPro" id="IPR016181">
    <property type="entry name" value="Acyl_CoA_acyltransferase"/>
</dbReference>
<dbReference type="Proteomes" id="UP000055060">
    <property type="component" value="Unassembled WGS sequence"/>
</dbReference>
<organism evidence="2">
    <name type="scientific">Longilinea arvoryzae</name>
    <dbReference type="NCBI Taxonomy" id="360412"/>
    <lineage>
        <taxon>Bacteria</taxon>
        <taxon>Bacillati</taxon>
        <taxon>Chloroflexota</taxon>
        <taxon>Anaerolineae</taxon>
        <taxon>Anaerolineales</taxon>
        <taxon>Anaerolineaceae</taxon>
        <taxon>Longilinea</taxon>
    </lineage>
</organism>
<feature type="domain" description="N-acetyltransferase" evidence="1">
    <location>
        <begin position="55"/>
        <end position="186"/>
    </location>
</feature>
<keyword evidence="3" id="KW-1185">Reference proteome</keyword>
<accession>A0A0S7B5V0</accession>